<evidence type="ECO:0000313" key="1">
    <source>
        <dbReference type="EMBL" id="MEY2343808.1"/>
    </source>
</evidence>
<sequence>MITSGIITTKDKCIFNNGSPITFDFGNVGNTSDYLNGQNYKITLATSPSNAKGEVLPILIAE</sequence>
<gene>
    <name evidence="1" type="ORF">I3679_004370</name>
</gene>
<evidence type="ECO:0008006" key="2">
    <source>
        <dbReference type="Google" id="ProtNLM"/>
    </source>
</evidence>
<reference evidence="1" key="1">
    <citation type="submission" date="2021-05" db="EMBL/GenBank/DDBJ databases">
        <title>First report of NDM-5 and VEB-6 producing Proteus mirabilis isolated from blood of a sepsis patient in Kolkata, India.</title>
        <authorList>
            <person name="Halder G."/>
            <person name="Chaudhuri B."/>
            <person name="Dutta S."/>
        </authorList>
    </citation>
    <scope>NUCLEOTIDE SEQUENCE [LARGE SCALE GENOMIC DNA]</scope>
    <source>
        <strain evidence="1">7049</strain>
    </source>
</reference>
<comment type="caution">
    <text evidence="1">The sequence shown here is derived from an EMBL/GenBank/DDBJ whole genome shotgun (WGS) entry which is preliminary data.</text>
</comment>
<protein>
    <recommendedName>
        <fullName evidence="2">Fimbrial subunit</fullName>
    </recommendedName>
</protein>
<dbReference type="EMBL" id="JADQCH020000001">
    <property type="protein sequence ID" value="MEY2343808.1"/>
    <property type="molecule type" value="Genomic_DNA"/>
</dbReference>
<accession>A0ABD5LR29</accession>
<proteinExistence type="predicted"/>
<name>A0ABD5LR29_PROMI</name>
<organism evidence="1">
    <name type="scientific">Proteus mirabilis</name>
    <dbReference type="NCBI Taxonomy" id="584"/>
    <lineage>
        <taxon>Bacteria</taxon>
        <taxon>Pseudomonadati</taxon>
        <taxon>Pseudomonadota</taxon>
        <taxon>Gammaproteobacteria</taxon>
        <taxon>Enterobacterales</taxon>
        <taxon>Morganellaceae</taxon>
        <taxon>Proteus</taxon>
    </lineage>
</organism>
<dbReference type="AlphaFoldDB" id="A0ABD5LR29"/>